<dbReference type="EMBL" id="CP144913">
    <property type="protein sequence ID" value="WXB76789.1"/>
    <property type="molecule type" value="Genomic_DNA"/>
</dbReference>
<organism evidence="2 3">
    <name type="scientific">Janibacter alittae</name>
    <dbReference type="NCBI Taxonomy" id="3115209"/>
    <lineage>
        <taxon>Bacteria</taxon>
        <taxon>Bacillati</taxon>
        <taxon>Actinomycetota</taxon>
        <taxon>Actinomycetes</taxon>
        <taxon>Micrococcales</taxon>
        <taxon>Intrasporangiaceae</taxon>
        <taxon>Janibacter</taxon>
    </lineage>
</organism>
<dbReference type="Gene3D" id="3.40.960.10">
    <property type="entry name" value="VSR Endonuclease"/>
    <property type="match status" value="1"/>
</dbReference>
<name>A0ABZ2MIB3_9MICO</name>
<evidence type="ECO:0000313" key="3">
    <source>
        <dbReference type="Proteomes" id="UP001382727"/>
    </source>
</evidence>
<protein>
    <submittedName>
        <fullName evidence="2">Type IV toxin-antitoxin system AbiEi family antitoxin domain-containing protein</fullName>
    </submittedName>
</protein>
<evidence type="ECO:0000313" key="2">
    <source>
        <dbReference type="EMBL" id="WXB76789.1"/>
    </source>
</evidence>
<dbReference type="InterPro" id="IPR025159">
    <property type="entry name" value="AbiEi_N"/>
</dbReference>
<proteinExistence type="predicted"/>
<keyword evidence="3" id="KW-1185">Reference proteome</keyword>
<feature type="domain" description="AbiEi antitoxin N-terminal" evidence="1">
    <location>
        <begin position="5"/>
        <end position="49"/>
    </location>
</feature>
<accession>A0ABZ2MIB3</accession>
<evidence type="ECO:0000259" key="1">
    <source>
        <dbReference type="Pfam" id="PF13338"/>
    </source>
</evidence>
<dbReference type="RefSeq" id="WP_338750110.1">
    <property type="nucleotide sequence ID" value="NZ_CP144913.1"/>
</dbReference>
<reference evidence="2 3" key="1">
    <citation type="submission" date="2024-02" db="EMBL/GenBank/DDBJ databases">
        <title>Janibacter sp. nov., isolated from gut of marine sandworm.</title>
        <authorList>
            <person name="Kim B."/>
            <person name="Jun M.O."/>
            <person name="Shin N.-R."/>
        </authorList>
    </citation>
    <scope>NUCLEOTIDE SEQUENCE [LARGE SCALE GENOMIC DNA]</scope>
    <source>
        <strain evidence="2 3">A1S7</strain>
    </source>
</reference>
<gene>
    <name evidence="2" type="ORF">V1351_01645</name>
</gene>
<sequence length="304" mass="32559">MDARIRALLTANGQICTTSQLSGADVDELTVARLVRAGILVRIRRGLFATGSVWREANPEQRLGLCARAVLADRPGAAASHMSAVVLHGLPAWGGPAGRVDVVCSTPRRRLRSGIALHPWPAGITPVVVDGGSVVPASVAIAQVVVEHGVVPGLVCLDRALHEGSVTTDAVVRAGDDLSLGPRARRRLELAVEGSDATCESVGETRTRVLLTDLGLHVRSQVDIRDEDGFVGRVDFLVGDRVVVEFDGMVKYAGADGRLALQREKAREDRLRAAGYLVVRLVWADLDNPERVFDLVQRAMRQAA</sequence>
<dbReference type="Proteomes" id="UP001382727">
    <property type="component" value="Chromosome"/>
</dbReference>
<dbReference type="Pfam" id="PF13338">
    <property type="entry name" value="AbiEi_4"/>
    <property type="match status" value="1"/>
</dbReference>